<evidence type="ECO:0000259" key="2">
    <source>
        <dbReference type="PROSITE" id="PS50853"/>
    </source>
</evidence>
<dbReference type="AlphaFoldDB" id="A0A8C4R4L6"/>
<dbReference type="Gene3D" id="2.60.40.10">
    <property type="entry name" value="Immunoglobulins"/>
    <property type="match status" value="2"/>
</dbReference>
<dbReference type="InterPro" id="IPR003961">
    <property type="entry name" value="FN3_dom"/>
</dbReference>
<dbReference type="InterPro" id="IPR036116">
    <property type="entry name" value="FN3_sf"/>
</dbReference>
<feature type="domain" description="Fibronectin type-III" evidence="2">
    <location>
        <begin position="208"/>
        <end position="307"/>
    </location>
</feature>
<name>A0A8C4R4L6_EPTBU</name>
<dbReference type="SMART" id="SM00060">
    <property type="entry name" value="FN3"/>
    <property type="match status" value="1"/>
</dbReference>
<reference evidence="3" key="1">
    <citation type="submission" date="2025-05" db="UniProtKB">
        <authorList>
            <consortium name="Ensembl"/>
        </authorList>
    </citation>
    <scope>IDENTIFICATION</scope>
</reference>
<dbReference type="SUPFAM" id="SSF49265">
    <property type="entry name" value="Fibronectin type III"/>
    <property type="match status" value="2"/>
</dbReference>
<dbReference type="InterPro" id="IPR013783">
    <property type="entry name" value="Ig-like_fold"/>
</dbReference>
<evidence type="ECO:0000313" key="4">
    <source>
        <dbReference type="Proteomes" id="UP000694388"/>
    </source>
</evidence>
<dbReference type="Ensembl" id="ENSEBUT00000025198.1">
    <property type="protein sequence ID" value="ENSEBUP00000024622.1"/>
    <property type="gene ID" value="ENSEBUG00000015181.1"/>
</dbReference>
<evidence type="ECO:0000313" key="3">
    <source>
        <dbReference type="Ensembl" id="ENSEBUP00000024622.1"/>
    </source>
</evidence>
<dbReference type="PANTHER" id="PTHR48483:SF2">
    <property type="entry name" value="INTERLEUKIN-27 SUBUNIT BETA"/>
    <property type="match status" value="1"/>
</dbReference>
<accession>A0A8C4R4L6</accession>
<organism evidence="3 4">
    <name type="scientific">Eptatretus burgeri</name>
    <name type="common">Inshore hagfish</name>
    <dbReference type="NCBI Taxonomy" id="7764"/>
    <lineage>
        <taxon>Eukaryota</taxon>
        <taxon>Metazoa</taxon>
        <taxon>Chordata</taxon>
        <taxon>Craniata</taxon>
        <taxon>Vertebrata</taxon>
        <taxon>Cyclostomata</taxon>
        <taxon>Myxini</taxon>
        <taxon>Myxiniformes</taxon>
        <taxon>Myxinidae</taxon>
        <taxon>Eptatretinae</taxon>
        <taxon>Eptatretus</taxon>
    </lineage>
</organism>
<keyword evidence="4" id="KW-1185">Reference proteome</keyword>
<dbReference type="PROSITE" id="PS50853">
    <property type="entry name" value="FN3"/>
    <property type="match status" value="1"/>
</dbReference>
<dbReference type="GeneTree" id="ENSGT00940000160050"/>
<dbReference type="Proteomes" id="UP000694388">
    <property type="component" value="Unplaced"/>
</dbReference>
<evidence type="ECO:0000256" key="1">
    <source>
        <dbReference type="ARBA" id="ARBA00010890"/>
    </source>
</evidence>
<sequence>MPCDMQCIYSVALQDWKGSIVWEVVIVTERILESREMALSAALIPASNSTLLDPGSFTDAVSTRAAVDRAALPLKGAAPRSITSLQRSVMMGFQPLIAALLCIFARLCQGEDHVQIACRSRFYPHNVTCHWTLDEEYRPASEVHAVYRFKTTQKICPKSKRSAHSCTISNLALFSKARYTVIVDVSTPLGNISGKTMFKVEEIVQPDPPSHVEVEQVPGCDTCVHVHWKKPASYTAGDRVQFQYFLQYRQQHHHEGSWSEIPQRKQRANITDARPGAVLNVRLAAKVIRKGKKSPWSKSVAITPWLERIRTTVSPSETTFSCISRHLKLTTQEQAMTDASTGGSPLTVHRVTNLHILSMVFTTALIL</sequence>
<protein>
    <recommendedName>
        <fullName evidence="2">Fibronectin type-III domain-containing protein</fullName>
    </recommendedName>
</protein>
<dbReference type="PANTHER" id="PTHR48483">
    <property type="entry name" value="INTERLEUKIN-27 SUBUNIT BETA"/>
    <property type="match status" value="1"/>
</dbReference>
<comment type="similarity">
    <text evidence="1">Belongs to the type I cytokine receptor family. Type 3 subfamily.</text>
</comment>
<dbReference type="InterPro" id="IPR053073">
    <property type="entry name" value="IL11/IL27_subunit_beta"/>
</dbReference>
<dbReference type="Ensembl" id="ENSEBUT00000025183.1">
    <property type="protein sequence ID" value="ENSEBUP00000024607.1"/>
    <property type="gene ID" value="ENSEBUG00000015181.1"/>
</dbReference>
<proteinExistence type="inferred from homology"/>